<dbReference type="EMBL" id="JAIBOA010000009">
    <property type="protein sequence ID" value="MBW8483860.1"/>
    <property type="molecule type" value="Genomic_DNA"/>
</dbReference>
<protein>
    <recommendedName>
        <fullName evidence="5">ABC transporter permease</fullName>
    </recommendedName>
</protein>
<feature type="transmembrane region" description="Helical" evidence="2">
    <location>
        <begin position="154"/>
        <end position="170"/>
    </location>
</feature>
<evidence type="ECO:0000256" key="1">
    <source>
        <dbReference type="SAM" id="MobiDB-lite"/>
    </source>
</evidence>
<feature type="transmembrane region" description="Helical" evidence="2">
    <location>
        <begin position="226"/>
        <end position="244"/>
    </location>
</feature>
<keyword evidence="2" id="KW-0812">Transmembrane</keyword>
<feature type="transmembrane region" description="Helical" evidence="2">
    <location>
        <begin position="48"/>
        <end position="70"/>
    </location>
</feature>
<keyword evidence="2" id="KW-1133">Transmembrane helix</keyword>
<feature type="transmembrane region" description="Helical" evidence="2">
    <location>
        <begin position="16"/>
        <end position="36"/>
    </location>
</feature>
<keyword evidence="4" id="KW-1185">Reference proteome</keyword>
<feature type="compositionally biased region" description="Basic residues" evidence="1">
    <location>
        <begin position="429"/>
        <end position="449"/>
    </location>
</feature>
<dbReference type="RefSeq" id="WP_220167090.1">
    <property type="nucleotide sequence ID" value="NZ_JAIBOA010000009.1"/>
</dbReference>
<evidence type="ECO:0000313" key="4">
    <source>
        <dbReference type="Proteomes" id="UP000774570"/>
    </source>
</evidence>
<reference evidence="3 4" key="1">
    <citation type="submission" date="2021-07" db="EMBL/GenBank/DDBJ databases">
        <title>Actinomadura sp. PM05-2 isolated from lichen.</title>
        <authorList>
            <person name="Somphong A."/>
            <person name="Phongsopitanun W."/>
            <person name="Tanasupawat S."/>
            <person name="Peongsungnone V."/>
        </authorList>
    </citation>
    <scope>NUCLEOTIDE SEQUENCE [LARGE SCALE GENOMIC DNA]</scope>
    <source>
        <strain evidence="3 4">PM05-2</strain>
    </source>
</reference>
<dbReference type="Proteomes" id="UP000774570">
    <property type="component" value="Unassembled WGS sequence"/>
</dbReference>
<evidence type="ECO:0000256" key="2">
    <source>
        <dbReference type="SAM" id="Phobius"/>
    </source>
</evidence>
<comment type="caution">
    <text evidence="3">The sequence shown here is derived from an EMBL/GenBank/DDBJ whole genome shotgun (WGS) entry which is preliminary data.</text>
</comment>
<feature type="transmembrane region" description="Helical" evidence="2">
    <location>
        <begin position="128"/>
        <end position="147"/>
    </location>
</feature>
<feature type="transmembrane region" description="Helical" evidence="2">
    <location>
        <begin position="200"/>
        <end position="219"/>
    </location>
</feature>
<accession>A0ABS7FTX3</accession>
<proteinExistence type="predicted"/>
<feature type="transmembrane region" description="Helical" evidence="2">
    <location>
        <begin position="91"/>
        <end position="116"/>
    </location>
</feature>
<evidence type="ECO:0000313" key="3">
    <source>
        <dbReference type="EMBL" id="MBW8483860.1"/>
    </source>
</evidence>
<organism evidence="3 4">
    <name type="scientific">Actinomadura parmotrematis</name>
    <dbReference type="NCBI Taxonomy" id="2864039"/>
    <lineage>
        <taxon>Bacteria</taxon>
        <taxon>Bacillati</taxon>
        <taxon>Actinomycetota</taxon>
        <taxon>Actinomycetes</taxon>
        <taxon>Streptosporangiales</taxon>
        <taxon>Thermomonosporaceae</taxon>
        <taxon>Actinomadura</taxon>
    </lineage>
</organism>
<feature type="region of interest" description="Disordered" evidence="1">
    <location>
        <begin position="416"/>
        <end position="449"/>
    </location>
</feature>
<keyword evidence="2" id="KW-0472">Membrane</keyword>
<name>A0ABS7FTX3_9ACTN</name>
<sequence length="449" mass="47222">MSELGRVLRLEARRTALLVAVPALAGAGVVAAWLSLPPGVAYWDNSVVALMNSVLLLGPVGAGLACWTAVRKRHLDYLRDLTTRSPSTAALLDLLLLTAGALVAYTAVTVVVATQALVRAQAGPVHPLGVPAGASALVLFVVAGYFAGRALPRAVTPVLVLALAWPWAMLRAPDGSRLSLLPPAAFGRIELFTGLRPQVLLDQTLCAAGLALTLTLGYVGWTNRRLLTVLPLSLALAAAVYGTVRLVGADDPAVQPAPVRPACREWPLTVCVHPALRGALPSLSAAAVPLAARLNGTPGAFTRVEQRPPGEAPRVLDGVATVHLDDVLAPGFESRAVRQIRDGLVGGRMCPTTAAAQYRGLVDAWLLGENPPAVADARTARRFTGWSEDRRRGWLRAHFASYRDCALRPGTFADPAAKAAGKTENTAKKPVKKAARKGKHKRPARSSSA</sequence>
<gene>
    <name evidence="3" type="ORF">K1Y72_15845</name>
</gene>
<evidence type="ECO:0008006" key="5">
    <source>
        <dbReference type="Google" id="ProtNLM"/>
    </source>
</evidence>